<dbReference type="OrthoDB" id="7596589at2"/>
<protein>
    <submittedName>
        <fullName evidence="2">Uncharacterized protein</fullName>
    </submittedName>
</protein>
<evidence type="ECO:0000313" key="3">
    <source>
        <dbReference type="Proteomes" id="UP000297737"/>
    </source>
</evidence>
<gene>
    <name evidence="2" type="ORF">EUV02_12590</name>
</gene>
<evidence type="ECO:0000313" key="2">
    <source>
        <dbReference type="EMBL" id="TFU01142.1"/>
    </source>
</evidence>
<name>A0A4Y9EK33_9SPHN</name>
<feature type="chain" id="PRO_5021415073" evidence="1">
    <location>
        <begin position="24"/>
        <end position="147"/>
    </location>
</feature>
<dbReference type="RefSeq" id="WP_135246646.1">
    <property type="nucleotide sequence ID" value="NZ_SIHO01000003.1"/>
</dbReference>
<keyword evidence="3" id="KW-1185">Reference proteome</keyword>
<dbReference type="Proteomes" id="UP000297737">
    <property type="component" value="Unassembled WGS sequence"/>
</dbReference>
<evidence type="ECO:0000256" key="1">
    <source>
        <dbReference type="SAM" id="SignalP"/>
    </source>
</evidence>
<feature type="signal peptide" evidence="1">
    <location>
        <begin position="1"/>
        <end position="23"/>
    </location>
</feature>
<accession>A0A4Y9EK33</accession>
<dbReference type="EMBL" id="SIHO01000003">
    <property type="protein sequence ID" value="TFU01142.1"/>
    <property type="molecule type" value="Genomic_DNA"/>
</dbReference>
<dbReference type="AlphaFoldDB" id="A0A4Y9EK33"/>
<proteinExistence type="predicted"/>
<comment type="caution">
    <text evidence="2">The sequence shown here is derived from an EMBL/GenBank/DDBJ whole genome shotgun (WGS) entry which is preliminary data.</text>
</comment>
<reference evidence="2 3" key="1">
    <citation type="submission" date="2019-02" db="EMBL/GenBank/DDBJ databases">
        <title>Polymorphobacter sp. isolated from the lake at the Tibet of China.</title>
        <authorList>
            <person name="Li A."/>
        </authorList>
    </citation>
    <scope>NUCLEOTIDE SEQUENCE [LARGE SCALE GENOMIC DNA]</scope>
    <source>
        <strain evidence="2 3">DJ1R-1</strain>
    </source>
</reference>
<sequence length="147" mass="15428">MTSRAALMLPFSALLLATAPTLAATTPAAIPPADVGNNPADPMLGGKDLGPSIACISTVQIRKTRVINEGVIMFQVGNRWYRNDMSPACTGLTSKMTIIDRAHGGQLCQGNIIDYVLPGAAVGMGTHQGSCMYGRFTPYMPPPPPAK</sequence>
<organism evidence="2 3">
    <name type="scientific">Glacieibacterium arshaanense</name>
    <dbReference type="NCBI Taxonomy" id="2511025"/>
    <lineage>
        <taxon>Bacteria</taxon>
        <taxon>Pseudomonadati</taxon>
        <taxon>Pseudomonadota</taxon>
        <taxon>Alphaproteobacteria</taxon>
        <taxon>Sphingomonadales</taxon>
        <taxon>Sphingosinicellaceae</taxon>
        <taxon>Glacieibacterium</taxon>
    </lineage>
</organism>
<keyword evidence="1" id="KW-0732">Signal</keyword>